<organism evidence="1 2">
    <name type="scientific">Pseudomonas fluorescens R124</name>
    <dbReference type="NCBI Taxonomy" id="743713"/>
    <lineage>
        <taxon>Bacteria</taxon>
        <taxon>Pseudomonadati</taxon>
        <taxon>Pseudomonadota</taxon>
        <taxon>Gammaproteobacteria</taxon>
        <taxon>Pseudomonadales</taxon>
        <taxon>Pseudomonadaceae</taxon>
        <taxon>Pseudomonas</taxon>
    </lineage>
</organism>
<dbReference type="Gene3D" id="2.60.200.60">
    <property type="match status" value="2"/>
</dbReference>
<dbReference type="Proteomes" id="UP000006045">
    <property type="component" value="Chromosome"/>
</dbReference>
<evidence type="ECO:0000313" key="2">
    <source>
        <dbReference type="Proteomes" id="UP000006045"/>
    </source>
</evidence>
<dbReference type="AlphaFoldDB" id="A0A7U9GT67"/>
<name>A0A7U9GT67_PSEFL</name>
<proteinExistence type="predicted"/>
<sequence>MVCSLPLCQTSTAVTSTRMFKMSGKPAARITDPTSCPLPGHGVNPIASGSPDVFFDGLAAARQTDKSACGSAIVGDVASTVLINGLPAATLGSTGAHGNNVISGSGTVIIGNSHTPAPFTPPLPLVLPNTFGQSFSVLNSETGEPLALRDFVATVDGVKVTGVTDANGVAHVKAPSKDSKISLHVIFNAPARTLDELSEGQ</sequence>
<evidence type="ECO:0000313" key="1">
    <source>
        <dbReference type="EMBL" id="EJZ57992.1"/>
    </source>
</evidence>
<dbReference type="EMBL" id="CM001561">
    <property type="protein sequence ID" value="EJZ57992.1"/>
    <property type="molecule type" value="Genomic_DNA"/>
</dbReference>
<reference evidence="1 2" key="1">
    <citation type="submission" date="2012-08" db="EMBL/GenBank/DDBJ databases">
        <title>The genome of cave-isolated P. fluorescens strain R124 demonstrates phenotypic adaptation to the mineral environment.</title>
        <authorList>
            <person name="Barton M.D."/>
            <person name="Petronio M."/>
            <person name="Giarrizzo J.G."/>
            <person name="Bowling B.V."/>
            <person name="Barton H.A."/>
        </authorList>
    </citation>
    <scope>NUCLEOTIDE SEQUENCE [LARGE SCALE GENOMIC DNA]</scope>
    <source>
        <strain evidence="1 2">R124</strain>
    </source>
</reference>
<accession>A0A7U9GT67</accession>
<dbReference type="CDD" id="cd14743">
    <property type="entry name" value="PAAR_CT_1"/>
    <property type="match status" value="1"/>
</dbReference>
<protein>
    <submittedName>
        <fullName evidence="1">Uncharacterized protein</fullName>
    </submittedName>
</protein>
<dbReference type="InterPro" id="IPR008727">
    <property type="entry name" value="PAAR_motif"/>
</dbReference>
<dbReference type="Pfam" id="PF05488">
    <property type="entry name" value="PAAR_motif"/>
    <property type="match status" value="1"/>
</dbReference>
<gene>
    <name evidence="1" type="ORF">I1A_002317</name>
</gene>